<organism evidence="3 4">
    <name type="scientific">Adineta ricciae</name>
    <name type="common">Rotifer</name>
    <dbReference type="NCBI Taxonomy" id="249248"/>
    <lineage>
        <taxon>Eukaryota</taxon>
        <taxon>Metazoa</taxon>
        <taxon>Spiralia</taxon>
        <taxon>Gnathifera</taxon>
        <taxon>Rotifera</taxon>
        <taxon>Eurotatoria</taxon>
        <taxon>Bdelloidea</taxon>
        <taxon>Adinetida</taxon>
        <taxon>Adinetidae</taxon>
        <taxon>Adineta</taxon>
    </lineage>
</organism>
<dbReference type="AlphaFoldDB" id="A0A815AP59"/>
<dbReference type="Gene3D" id="3.10.100.10">
    <property type="entry name" value="Mannose-Binding Protein A, subunit A"/>
    <property type="match status" value="2"/>
</dbReference>
<dbReference type="Proteomes" id="UP000663828">
    <property type="component" value="Unassembled WGS sequence"/>
</dbReference>
<accession>A0A815AP59</accession>
<evidence type="ECO:0000313" key="4">
    <source>
        <dbReference type="Proteomes" id="UP000663828"/>
    </source>
</evidence>
<feature type="signal peptide" evidence="1">
    <location>
        <begin position="1"/>
        <end position="20"/>
    </location>
</feature>
<keyword evidence="4" id="KW-1185">Reference proteome</keyword>
<dbReference type="InterPro" id="IPR016186">
    <property type="entry name" value="C-type_lectin-like/link_sf"/>
</dbReference>
<sequence length="986" mass="114115">MKLIIFLFLTFLSLLLMINSEPVLSYTDIIRIHCAPPFHYYKSWCYYIFPNTTLDWLSASRLCHSIDKSTHLVYISGDDEMLDPLHDILSNREKSKDIKSLWTNTTWGQHKRTILSRNSKRLCRKIELKSNSKSGLIDTLRMPFSNCREKHSVMCRKELPLNITCRRPWALIYGICYYLDEQARITKTEEEERNILQCEAWDGELFYSSKQEKTILKPFLTYSLQSLRSSTVLTENFGGVSYSFQNILKDNCSLVSGDVYLSTALSQLQSFNTTKPCPSYNSYTLCRQSQNTTCEPPWFYDDGFCLYFSPQLLGDMGTASIECSQNGGHLLYISNEAELFRLTHNLVSLAPFFKHRSLSGVWLSVSYKALSSADNDTEDNFDWQWDLSVQPYLDDDWKGYEWRKFFQHRLSPYIVSAGDCAALIVDTKIREPIERTTCHNRRTVVCRKPLDNEIKSFHRQINYKRFLGLQNSNESLEIPRKVNNITSKSSFVITRHIFELLNITTHRLILYLNGSSTITTNLIFTCKSKGVLFEKLIPSNDLSSLMIFDISKNSAESEYDILFHHLRSSKCVNTSTSQCIYLSCIENDPWHHSLPEMHARLDPIRNHSSTNHRCLIKYNYANLNAQICSVLTEQFRVSEDTSYAPSSSSSRTNQCTDFGGQCITDTLINSLSMPFADPNLQCPTGLICWLQGERCGIDSYCINRVRFPCSTSSRVSNVTCSNIHHDCCTSLPSPVDSQVILSSTSIQSTWNILLPIYYFSFHGTSKWDKFFFNSWLNTGSDLSHDFINDEFLFSCTAVFIEPTLMLTHDSCLPTRLTSSDKRSILFSMLKKDDSDEYDKVALHIDTYQIYSPFQLVRLAFQHDFLVNKTWRRLNDKKLSKENIHELYCVIVFNENNVRRIRLTNNFERHFVFDENTSLFAFVNSTNDDDQSEDEWSFSPIACVLNGDMNDWTIVGISGNQLKHKCRIYNQIKYCQMTFVYSSTWFD</sequence>
<proteinExistence type="predicted"/>
<dbReference type="PROSITE" id="PS50041">
    <property type="entry name" value="C_TYPE_LECTIN_2"/>
    <property type="match status" value="1"/>
</dbReference>
<evidence type="ECO:0000259" key="2">
    <source>
        <dbReference type="PROSITE" id="PS50041"/>
    </source>
</evidence>
<dbReference type="EMBL" id="CAJNOR010002175">
    <property type="protein sequence ID" value="CAF1258344.1"/>
    <property type="molecule type" value="Genomic_DNA"/>
</dbReference>
<keyword evidence="1" id="KW-0732">Signal</keyword>
<dbReference type="SUPFAM" id="SSF56436">
    <property type="entry name" value="C-type lectin-like"/>
    <property type="match status" value="2"/>
</dbReference>
<dbReference type="InterPro" id="IPR016187">
    <property type="entry name" value="CTDL_fold"/>
</dbReference>
<gene>
    <name evidence="3" type="ORF">XAT740_LOCUS26640</name>
</gene>
<name>A0A815AP59_ADIRI</name>
<dbReference type="CDD" id="cd00037">
    <property type="entry name" value="CLECT"/>
    <property type="match status" value="1"/>
</dbReference>
<evidence type="ECO:0000313" key="3">
    <source>
        <dbReference type="EMBL" id="CAF1258344.1"/>
    </source>
</evidence>
<dbReference type="InterPro" id="IPR001304">
    <property type="entry name" value="C-type_lectin-like"/>
</dbReference>
<feature type="chain" id="PRO_5032330086" description="C-type lectin domain-containing protein" evidence="1">
    <location>
        <begin position="21"/>
        <end position="986"/>
    </location>
</feature>
<dbReference type="SMART" id="SM00034">
    <property type="entry name" value="CLECT"/>
    <property type="match status" value="2"/>
</dbReference>
<comment type="caution">
    <text evidence="3">The sequence shown here is derived from an EMBL/GenBank/DDBJ whole genome shotgun (WGS) entry which is preliminary data.</text>
</comment>
<feature type="domain" description="C-type lectin" evidence="2">
    <location>
        <begin position="301"/>
        <end position="447"/>
    </location>
</feature>
<protein>
    <recommendedName>
        <fullName evidence="2">C-type lectin domain-containing protein</fullName>
    </recommendedName>
</protein>
<evidence type="ECO:0000256" key="1">
    <source>
        <dbReference type="SAM" id="SignalP"/>
    </source>
</evidence>
<reference evidence="3" key="1">
    <citation type="submission" date="2021-02" db="EMBL/GenBank/DDBJ databases">
        <authorList>
            <person name="Nowell W R."/>
        </authorList>
    </citation>
    <scope>NUCLEOTIDE SEQUENCE</scope>
</reference>